<name>A0A1M5Y8U4_9FLAO</name>
<feature type="modified residue" description="Phosphohistidine" evidence="1">
    <location>
        <position position="183"/>
    </location>
</feature>
<dbReference type="Proteomes" id="UP000184240">
    <property type="component" value="Unassembled WGS sequence"/>
</dbReference>
<dbReference type="Gene3D" id="3.40.50.2300">
    <property type="match status" value="1"/>
</dbReference>
<dbReference type="EMBL" id="FQXT01000003">
    <property type="protein sequence ID" value="SHI08258.1"/>
    <property type="molecule type" value="Genomic_DNA"/>
</dbReference>
<evidence type="ECO:0000313" key="3">
    <source>
        <dbReference type="EMBL" id="RXG30556.1"/>
    </source>
</evidence>
<dbReference type="InterPro" id="IPR036641">
    <property type="entry name" value="HPT_dom_sf"/>
</dbReference>
<organism evidence="4 5">
    <name type="scientific">Leeuwenhoekiella palythoae</name>
    <dbReference type="NCBI Taxonomy" id="573501"/>
    <lineage>
        <taxon>Bacteria</taxon>
        <taxon>Pseudomonadati</taxon>
        <taxon>Bacteroidota</taxon>
        <taxon>Flavobacteriia</taxon>
        <taxon>Flavobacteriales</taxon>
        <taxon>Flavobacteriaceae</taxon>
        <taxon>Leeuwenhoekiella</taxon>
    </lineage>
</organism>
<dbReference type="AlphaFoldDB" id="A0A1M5Y8U4"/>
<dbReference type="EMBL" id="QOVN01000002">
    <property type="protein sequence ID" value="RXG30556.1"/>
    <property type="molecule type" value="Genomic_DNA"/>
</dbReference>
<dbReference type="Gene3D" id="1.20.120.160">
    <property type="entry name" value="HPT domain"/>
    <property type="match status" value="1"/>
</dbReference>
<dbReference type="Pfam" id="PF01627">
    <property type="entry name" value="Hpt"/>
    <property type="match status" value="1"/>
</dbReference>
<evidence type="ECO:0000256" key="1">
    <source>
        <dbReference type="PROSITE-ProRule" id="PRU00110"/>
    </source>
</evidence>
<dbReference type="SUPFAM" id="SSF52172">
    <property type="entry name" value="CheY-like"/>
    <property type="match status" value="1"/>
</dbReference>
<protein>
    <submittedName>
        <fullName evidence="4">HPt (Histidine-containing phosphotransfer) domain-containing protein</fullName>
    </submittedName>
</protein>
<dbReference type="OrthoDB" id="1451187at2"/>
<keyword evidence="1" id="KW-0597">Phosphoprotein</keyword>
<dbReference type="InterPro" id="IPR008207">
    <property type="entry name" value="Sig_transdc_His_kin_Hpt_dom"/>
</dbReference>
<reference evidence="4" key="1">
    <citation type="submission" date="2016-11" db="EMBL/GenBank/DDBJ databases">
        <authorList>
            <person name="Jaros S."/>
            <person name="Januszkiewicz K."/>
            <person name="Wedrychowicz H."/>
        </authorList>
    </citation>
    <scope>NUCLEOTIDE SEQUENCE [LARGE SCALE GENOMIC DNA]</scope>
    <source>
        <strain evidence="4">DSM 19859</strain>
    </source>
</reference>
<accession>A0A1M5Y8U4</accession>
<feature type="domain" description="HPt" evidence="2">
    <location>
        <begin position="144"/>
        <end position="242"/>
    </location>
</feature>
<dbReference type="InterPro" id="IPR011006">
    <property type="entry name" value="CheY-like_superfamily"/>
</dbReference>
<dbReference type="STRING" id="573501.SAMN04487999_2013"/>
<evidence type="ECO:0000313" key="5">
    <source>
        <dbReference type="Proteomes" id="UP000184240"/>
    </source>
</evidence>
<proteinExistence type="predicted"/>
<reference evidence="3 6" key="3">
    <citation type="submission" date="2018-07" db="EMBL/GenBank/DDBJ databases">
        <title>Leeuwenhoekiella genomics.</title>
        <authorList>
            <person name="Tahon G."/>
            <person name="Willems A."/>
        </authorList>
    </citation>
    <scope>NUCLEOTIDE SEQUENCE [LARGE SCALE GENOMIC DNA]</scope>
    <source>
        <strain evidence="3 6">LMG 24856</strain>
    </source>
</reference>
<dbReference type="RefSeq" id="WP_072982682.1">
    <property type="nucleotide sequence ID" value="NZ_CP084318.1"/>
</dbReference>
<reference evidence="5" key="2">
    <citation type="submission" date="2016-11" db="EMBL/GenBank/DDBJ databases">
        <authorList>
            <person name="Varghese N."/>
            <person name="Submissions S."/>
        </authorList>
    </citation>
    <scope>NUCLEOTIDE SEQUENCE [LARGE SCALE GENOMIC DNA]</scope>
    <source>
        <strain evidence="5">DSM 19859</strain>
    </source>
</reference>
<sequence>MNTTKKRVILVEADLNAQLQFKAQFAKSEVEVTAFTSGMGAIQYIKQNGIPELLVLEEAAKPLGAVQTLNYLKDQIGFSAPVIVVANHIHSGLDKLRVQKIITRPYRNADIQFIKELLMLDAIIKNPSSQAYNLDYLMELADGDDTFIQESLKIFLTSVPAQVHALVESFEENRLEAVCQYAHAIKPSYEMLQSKRAANLCDTIAHYAQPQELPSLVKALKKEHETIEYALLQDFPELLNGKKCNN</sequence>
<dbReference type="SUPFAM" id="SSF47226">
    <property type="entry name" value="Histidine-containing phosphotransfer domain, HPT domain"/>
    <property type="match status" value="1"/>
</dbReference>
<dbReference type="GO" id="GO:0000160">
    <property type="term" value="P:phosphorelay signal transduction system"/>
    <property type="evidence" value="ECO:0007669"/>
    <property type="project" value="InterPro"/>
</dbReference>
<evidence type="ECO:0000313" key="4">
    <source>
        <dbReference type="EMBL" id="SHI08258.1"/>
    </source>
</evidence>
<evidence type="ECO:0000259" key="2">
    <source>
        <dbReference type="PROSITE" id="PS50894"/>
    </source>
</evidence>
<dbReference type="PROSITE" id="PS50894">
    <property type="entry name" value="HPT"/>
    <property type="match status" value="1"/>
</dbReference>
<keyword evidence="6" id="KW-1185">Reference proteome</keyword>
<evidence type="ECO:0000313" key="6">
    <source>
        <dbReference type="Proteomes" id="UP000290037"/>
    </source>
</evidence>
<gene>
    <name evidence="3" type="ORF">DSM01_1306</name>
    <name evidence="4" type="ORF">SAMN04487999_2013</name>
</gene>
<dbReference type="Proteomes" id="UP000290037">
    <property type="component" value="Unassembled WGS sequence"/>
</dbReference>
<dbReference type="GO" id="GO:0004672">
    <property type="term" value="F:protein kinase activity"/>
    <property type="evidence" value="ECO:0007669"/>
    <property type="project" value="UniProtKB-ARBA"/>
</dbReference>